<reference key="2">
    <citation type="submission" date="2011-10" db="EMBL/GenBank/DDBJ databases">
        <title>The genome and transcriptome sequence of Clonorchis sinensis provide insights into the carcinogenic liver fluke.</title>
        <authorList>
            <person name="Wang X."/>
            <person name="Huang Y."/>
            <person name="Chen W."/>
            <person name="Liu H."/>
            <person name="Guo L."/>
            <person name="Chen Y."/>
            <person name="Luo F."/>
            <person name="Zhou W."/>
            <person name="Sun J."/>
            <person name="Mao Q."/>
            <person name="Liang P."/>
            <person name="Zhou C."/>
            <person name="Tian Y."/>
            <person name="Men J."/>
            <person name="Lv X."/>
            <person name="Huang L."/>
            <person name="Zhou J."/>
            <person name="Hu Y."/>
            <person name="Li R."/>
            <person name="Zhang F."/>
            <person name="Lei H."/>
            <person name="Li X."/>
            <person name="Hu X."/>
            <person name="Liang C."/>
            <person name="Xu J."/>
            <person name="Wu Z."/>
            <person name="Yu X."/>
        </authorList>
    </citation>
    <scope>NUCLEOTIDE SEQUENCE</scope>
    <source>
        <strain>Henan</strain>
    </source>
</reference>
<proteinExistence type="predicted"/>
<dbReference type="Proteomes" id="UP000008909">
    <property type="component" value="Unassembled WGS sequence"/>
</dbReference>
<gene>
    <name evidence="2" type="ORF">CLF_108793</name>
</gene>
<reference evidence="2" key="1">
    <citation type="journal article" date="2011" name="Genome Biol.">
        <title>The draft genome of the carcinogenic human liver fluke Clonorchis sinensis.</title>
        <authorList>
            <person name="Wang X."/>
            <person name="Chen W."/>
            <person name="Huang Y."/>
            <person name="Sun J."/>
            <person name="Men J."/>
            <person name="Liu H."/>
            <person name="Luo F."/>
            <person name="Guo L."/>
            <person name="Lv X."/>
            <person name="Deng C."/>
            <person name="Zhou C."/>
            <person name="Fan Y."/>
            <person name="Li X."/>
            <person name="Huang L."/>
            <person name="Hu Y."/>
            <person name="Liang C."/>
            <person name="Hu X."/>
            <person name="Xu J."/>
            <person name="Yu X."/>
        </authorList>
    </citation>
    <scope>NUCLEOTIDE SEQUENCE [LARGE SCALE GENOMIC DNA]</scope>
    <source>
        <strain evidence="2">Henan</strain>
    </source>
</reference>
<sequence>DRVRCGQIAWQLKNWQILVLDELTRKSLIESLPNAQPSDVNAHWDEIATSLHSAGNFACGTAPPGSLKHWIADRTVARLKSQRNIPAGSEHNPARRIIRRQKARNARRSLQLIRTTGPGNPSVSETIKDRNGMAILNKEERLDRWAEYFEQQLSWPPVATRLELKGDVELWTVNVEPPTASEVYDCICSIKRHRASDLYSRINLSAPVSNAQRPHIRKSSVDETKRWHLEPLYAAYTADDGDDHQRQVMGRRERPVAAN</sequence>
<evidence type="ECO:0000313" key="2">
    <source>
        <dbReference type="EMBL" id="GAA52780.1"/>
    </source>
</evidence>
<evidence type="ECO:0000313" key="3">
    <source>
        <dbReference type="Proteomes" id="UP000008909"/>
    </source>
</evidence>
<name>G7YIJ7_CLOSI</name>
<protein>
    <submittedName>
        <fullName evidence="2">ATP-binding cassette transporter</fullName>
    </submittedName>
</protein>
<keyword evidence="2" id="KW-0067">ATP-binding</keyword>
<keyword evidence="3" id="KW-1185">Reference proteome</keyword>
<evidence type="ECO:0000256" key="1">
    <source>
        <dbReference type="SAM" id="MobiDB-lite"/>
    </source>
</evidence>
<feature type="compositionally biased region" description="Basic and acidic residues" evidence="1">
    <location>
        <begin position="243"/>
        <end position="259"/>
    </location>
</feature>
<dbReference type="GO" id="GO:0005524">
    <property type="term" value="F:ATP binding"/>
    <property type="evidence" value="ECO:0007669"/>
    <property type="project" value="UniProtKB-KW"/>
</dbReference>
<dbReference type="AlphaFoldDB" id="G7YIJ7"/>
<organism evidence="2 3">
    <name type="scientific">Clonorchis sinensis</name>
    <name type="common">Chinese liver fluke</name>
    <dbReference type="NCBI Taxonomy" id="79923"/>
    <lineage>
        <taxon>Eukaryota</taxon>
        <taxon>Metazoa</taxon>
        <taxon>Spiralia</taxon>
        <taxon>Lophotrochozoa</taxon>
        <taxon>Platyhelminthes</taxon>
        <taxon>Trematoda</taxon>
        <taxon>Digenea</taxon>
        <taxon>Opisthorchiida</taxon>
        <taxon>Opisthorchiata</taxon>
        <taxon>Opisthorchiidae</taxon>
        <taxon>Clonorchis</taxon>
    </lineage>
</organism>
<dbReference type="EMBL" id="DF143351">
    <property type="protein sequence ID" value="GAA52780.1"/>
    <property type="molecule type" value="Genomic_DNA"/>
</dbReference>
<accession>G7YIJ7</accession>
<feature type="non-terminal residue" evidence="2">
    <location>
        <position position="1"/>
    </location>
</feature>
<keyword evidence="2" id="KW-0547">Nucleotide-binding</keyword>
<feature type="region of interest" description="Disordered" evidence="1">
    <location>
        <begin position="240"/>
        <end position="259"/>
    </location>
</feature>